<dbReference type="GO" id="GO:0008909">
    <property type="term" value="F:isochorismate synthase activity"/>
    <property type="evidence" value="ECO:0007669"/>
    <property type="project" value="UniProtKB-EC"/>
</dbReference>
<gene>
    <name evidence="8" type="primary">entC</name>
    <name evidence="8" type="ORF">GCM10011403_07800</name>
</gene>
<evidence type="ECO:0000259" key="7">
    <source>
        <dbReference type="Pfam" id="PF00425"/>
    </source>
</evidence>
<organism evidence="8 9">
    <name type="scientific">Pseudohongiella nitratireducens</name>
    <dbReference type="NCBI Taxonomy" id="1768907"/>
    <lineage>
        <taxon>Bacteria</taxon>
        <taxon>Pseudomonadati</taxon>
        <taxon>Pseudomonadota</taxon>
        <taxon>Gammaproteobacteria</taxon>
        <taxon>Pseudomonadales</taxon>
        <taxon>Pseudohongiellaceae</taxon>
        <taxon>Pseudohongiella</taxon>
    </lineage>
</organism>
<dbReference type="InterPro" id="IPR004561">
    <property type="entry name" value="IsoChor_synthase"/>
</dbReference>
<accession>A0A917GPS6</accession>
<protein>
    <recommendedName>
        <fullName evidence="3">isochorismate synthase</fullName>
        <ecNumber evidence="3">5.4.4.2</ecNumber>
    </recommendedName>
    <alternativeName>
        <fullName evidence="5">Isochorismate mutase</fullName>
    </alternativeName>
</protein>
<dbReference type="PANTHER" id="PTHR42839">
    <property type="entry name" value="ISOCHORISMATE SYNTHASE ENTC"/>
    <property type="match status" value="1"/>
</dbReference>
<dbReference type="GO" id="GO:0009697">
    <property type="term" value="P:salicylic acid biosynthetic process"/>
    <property type="evidence" value="ECO:0007669"/>
    <property type="project" value="TreeGrafter"/>
</dbReference>
<sequence length="423" mass="44888">MSYSDVAEQRETGHEVAGSTTNPAGNQGVQSERARANIFSSGQHAFLLRSPGRSIQANGCRSQLPSGSSATLVQRVQQFFATNHHGPELLVGVLPFDPQAEDYLVQPEELTYARVNVTPQPPVAGQWRVERAPGVTEYQSMVSAALAQMAASLQQLPTSSAKQALSKVVLARSLLATASEPLDSYAVLSQLAKDEAVTAFIASLPPLNGLARQLVGGTPELLVSRHGHIVSSNPLAGSAKRHADPAVDKAAAEALLKSEKDRREHQVVVESILDNLAPFCRQLKAPAMMQLQSTASMWHLGTEIEGVLKNDDTSSPELAVALHPTPAVGGTPADEALQLIRKLEPVDRGFYAGAVGWTDRQGDGEWYLSLRCGEVCANQIRLFAGAGIVADSDPVAEAAETSAKFVALLSALGIDEQGNPLSK</sequence>
<evidence type="ECO:0000256" key="4">
    <source>
        <dbReference type="ARBA" id="ARBA00023235"/>
    </source>
</evidence>
<dbReference type="RefSeq" id="WP_082866691.1">
    <property type="nucleotide sequence ID" value="NZ_BMIY01000003.1"/>
</dbReference>
<feature type="region of interest" description="Disordered" evidence="6">
    <location>
        <begin position="1"/>
        <end position="31"/>
    </location>
</feature>
<dbReference type="AlphaFoldDB" id="A0A917GPS6"/>
<comment type="similarity">
    <text evidence="2">Belongs to the isochorismate synthase family.</text>
</comment>
<evidence type="ECO:0000313" key="8">
    <source>
        <dbReference type="EMBL" id="GGG53030.1"/>
    </source>
</evidence>
<comment type="catalytic activity">
    <reaction evidence="1">
        <text>chorismate = isochorismate</text>
        <dbReference type="Rhea" id="RHEA:18985"/>
        <dbReference type="ChEBI" id="CHEBI:29748"/>
        <dbReference type="ChEBI" id="CHEBI:29780"/>
        <dbReference type="EC" id="5.4.4.2"/>
    </reaction>
</comment>
<dbReference type="Pfam" id="PF00425">
    <property type="entry name" value="Chorismate_bind"/>
    <property type="match status" value="1"/>
</dbReference>
<dbReference type="SUPFAM" id="SSF56322">
    <property type="entry name" value="ADC synthase"/>
    <property type="match status" value="1"/>
</dbReference>
<evidence type="ECO:0000256" key="5">
    <source>
        <dbReference type="ARBA" id="ARBA00041564"/>
    </source>
</evidence>
<reference evidence="8" key="1">
    <citation type="journal article" date="2014" name="Int. J. Syst. Evol. Microbiol.">
        <title>Complete genome sequence of Corynebacterium casei LMG S-19264T (=DSM 44701T), isolated from a smear-ripened cheese.</title>
        <authorList>
            <consortium name="US DOE Joint Genome Institute (JGI-PGF)"/>
            <person name="Walter F."/>
            <person name="Albersmeier A."/>
            <person name="Kalinowski J."/>
            <person name="Ruckert C."/>
        </authorList>
    </citation>
    <scope>NUCLEOTIDE SEQUENCE</scope>
    <source>
        <strain evidence="8">CGMCC 1.15425</strain>
    </source>
</reference>
<evidence type="ECO:0000256" key="1">
    <source>
        <dbReference type="ARBA" id="ARBA00000799"/>
    </source>
</evidence>
<evidence type="ECO:0000256" key="3">
    <source>
        <dbReference type="ARBA" id="ARBA00012824"/>
    </source>
</evidence>
<evidence type="ECO:0000313" key="9">
    <source>
        <dbReference type="Proteomes" id="UP000627715"/>
    </source>
</evidence>
<dbReference type="EC" id="5.4.4.2" evidence="3"/>
<evidence type="ECO:0000256" key="2">
    <source>
        <dbReference type="ARBA" id="ARBA00005297"/>
    </source>
</evidence>
<proteinExistence type="inferred from homology"/>
<dbReference type="OrthoDB" id="9806579at2"/>
<reference evidence="8" key="2">
    <citation type="submission" date="2020-09" db="EMBL/GenBank/DDBJ databases">
        <authorList>
            <person name="Sun Q."/>
            <person name="Zhou Y."/>
        </authorList>
    </citation>
    <scope>NUCLEOTIDE SEQUENCE</scope>
    <source>
        <strain evidence="8">CGMCC 1.15425</strain>
    </source>
</reference>
<dbReference type="PANTHER" id="PTHR42839:SF2">
    <property type="entry name" value="ISOCHORISMATE SYNTHASE ENTC"/>
    <property type="match status" value="1"/>
</dbReference>
<dbReference type="NCBIfam" id="TIGR00543">
    <property type="entry name" value="isochor_syn"/>
    <property type="match status" value="1"/>
</dbReference>
<feature type="domain" description="Chorismate-utilising enzyme C-terminal" evidence="7">
    <location>
        <begin position="154"/>
        <end position="404"/>
    </location>
</feature>
<keyword evidence="4" id="KW-0413">Isomerase</keyword>
<feature type="compositionally biased region" description="Polar residues" evidence="6">
    <location>
        <begin position="18"/>
        <end position="30"/>
    </location>
</feature>
<name>A0A917GPS6_9GAMM</name>
<comment type="caution">
    <text evidence="8">The sequence shown here is derived from an EMBL/GenBank/DDBJ whole genome shotgun (WGS) entry which is preliminary data.</text>
</comment>
<dbReference type="InterPro" id="IPR005801">
    <property type="entry name" value="ADC_synthase"/>
</dbReference>
<dbReference type="Gene3D" id="3.60.120.10">
    <property type="entry name" value="Anthranilate synthase"/>
    <property type="match status" value="1"/>
</dbReference>
<keyword evidence="9" id="KW-1185">Reference proteome</keyword>
<dbReference type="Proteomes" id="UP000627715">
    <property type="component" value="Unassembled WGS sequence"/>
</dbReference>
<dbReference type="EMBL" id="BMIY01000003">
    <property type="protein sequence ID" value="GGG53030.1"/>
    <property type="molecule type" value="Genomic_DNA"/>
</dbReference>
<evidence type="ECO:0000256" key="6">
    <source>
        <dbReference type="SAM" id="MobiDB-lite"/>
    </source>
</evidence>
<dbReference type="InterPro" id="IPR015890">
    <property type="entry name" value="Chorismate_C"/>
</dbReference>